<dbReference type="FunCoup" id="A0A286UUH6">
    <property type="interactions" value="626"/>
</dbReference>
<evidence type="ECO:0000313" key="10">
    <source>
        <dbReference type="Proteomes" id="UP000217199"/>
    </source>
</evidence>
<dbReference type="InterPro" id="IPR015433">
    <property type="entry name" value="PI3/4_kinase"/>
</dbReference>
<feature type="region of interest" description="Disordered" evidence="5">
    <location>
        <begin position="476"/>
        <end position="533"/>
    </location>
</feature>
<dbReference type="InParanoid" id="A0A286UUH6"/>
<dbReference type="FunFam" id="1.10.1070.11:FF:000016">
    <property type="entry name" value="PIK1p Phosphatidylinositol 4-kinase"/>
    <property type="match status" value="1"/>
</dbReference>
<dbReference type="GO" id="GO:0048015">
    <property type="term" value="P:phosphatidylinositol-mediated signaling"/>
    <property type="evidence" value="ECO:0007669"/>
    <property type="project" value="TreeGrafter"/>
</dbReference>
<dbReference type="OrthoDB" id="10264149at2759"/>
<dbReference type="InterPro" id="IPR057754">
    <property type="entry name" value="PI4-kinase_beta/PIK1_cat"/>
</dbReference>
<comment type="catalytic activity">
    <reaction evidence="1">
        <text>a 1,2-diacyl-sn-glycero-3-phospho-(1D-myo-inositol) + ATP = a 1,2-diacyl-sn-glycero-3-phospho-(1D-myo-inositol 4-phosphate) + ADP + H(+)</text>
        <dbReference type="Rhea" id="RHEA:19877"/>
        <dbReference type="ChEBI" id="CHEBI:15378"/>
        <dbReference type="ChEBI" id="CHEBI:30616"/>
        <dbReference type="ChEBI" id="CHEBI:57880"/>
        <dbReference type="ChEBI" id="CHEBI:58178"/>
        <dbReference type="ChEBI" id="CHEBI:456216"/>
        <dbReference type="EC" id="2.7.1.67"/>
    </reaction>
</comment>
<feature type="compositionally biased region" description="Low complexity" evidence="5">
    <location>
        <begin position="576"/>
        <end position="595"/>
    </location>
</feature>
<dbReference type="EC" id="2.7.1.67" evidence="2"/>
<dbReference type="Gene3D" id="1.25.40.70">
    <property type="entry name" value="Phosphatidylinositol 3-kinase, accessory domain (PIK)"/>
    <property type="match status" value="1"/>
</dbReference>
<feature type="compositionally biased region" description="Low complexity" evidence="5">
    <location>
        <begin position="299"/>
        <end position="316"/>
    </location>
</feature>
<dbReference type="InterPro" id="IPR001263">
    <property type="entry name" value="PI3K_accessory_dom"/>
</dbReference>
<evidence type="ECO:0000256" key="4">
    <source>
        <dbReference type="ARBA" id="ARBA00022777"/>
    </source>
</evidence>
<dbReference type="InterPro" id="IPR000403">
    <property type="entry name" value="PI3/4_kinase_cat_dom"/>
</dbReference>
<feature type="domain" description="PI3K/PI4K catalytic" evidence="7">
    <location>
        <begin position="777"/>
        <end position="1065"/>
    </location>
</feature>
<feature type="compositionally biased region" description="Polar residues" evidence="5">
    <location>
        <begin position="516"/>
        <end position="529"/>
    </location>
</feature>
<evidence type="ECO:0000256" key="1">
    <source>
        <dbReference type="ARBA" id="ARBA00001686"/>
    </source>
</evidence>
<reference evidence="9 10" key="1">
    <citation type="journal article" date="2017" name="Mol. Ecol.">
        <title>Comparative and population genomic landscape of Phellinus noxius: A hypervariable fungus causing root rot in trees.</title>
        <authorList>
            <person name="Chung C.L."/>
            <person name="Lee T.J."/>
            <person name="Akiba M."/>
            <person name="Lee H.H."/>
            <person name="Kuo T.H."/>
            <person name="Liu D."/>
            <person name="Ke H.M."/>
            <person name="Yokoi T."/>
            <person name="Roa M.B."/>
            <person name="Lu M.J."/>
            <person name="Chang Y.Y."/>
            <person name="Ann P.J."/>
            <person name="Tsai J.N."/>
            <person name="Chen C.Y."/>
            <person name="Tzean S.S."/>
            <person name="Ota Y."/>
            <person name="Hattori T."/>
            <person name="Sahashi N."/>
            <person name="Liou R.F."/>
            <person name="Kikuchi T."/>
            <person name="Tsai I.J."/>
        </authorList>
    </citation>
    <scope>NUCLEOTIDE SEQUENCE [LARGE SCALE GENOMIC DNA]</scope>
    <source>
        <strain evidence="9 10">FFPRI411160</strain>
    </source>
</reference>
<dbReference type="PROSITE" id="PS51545">
    <property type="entry name" value="PIK_HELICAL"/>
    <property type="match status" value="1"/>
</dbReference>
<dbReference type="CDD" id="cd05168">
    <property type="entry name" value="PI4Kc_III_beta"/>
    <property type="match status" value="1"/>
</dbReference>
<dbReference type="EMBL" id="NBII01000001">
    <property type="protein sequence ID" value="PAV23260.1"/>
    <property type="molecule type" value="Genomic_DNA"/>
</dbReference>
<dbReference type="PROSITE" id="PS50290">
    <property type="entry name" value="PI3_4_KINASE_3"/>
    <property type="match status" value="1"/>
</dbReference>
<dbReference type="GO" id="GO:0016020">
    <property type="term" value="C:membrane"/>
    <property type="evidence" value="ECO:0007669"/>
    <property type="project" value="TreeGrafter"/>
</dbReference>
<keyword evidence="6" id="KW-0732">Signal</keyword>
<accession>A0A286UUH6</accession>
<sequence length="1080" mass="120026">MTHALLLRLFLSPSFFSVNVALQYLNKYHDNIGITYYLTRRLKEFDMNELRDVWGFVCHLLVTKPSKSRALESFVVETCENSTHMAMFTLWFMQAHLKDLAANKDTRSFSVCQRVLHRCHEIIFEDSPGLVSGPYSSMKVRSRKHIHRNRVKHHIEPALVGMSCLLAGVPGLPQVAKVVGRVAIEQGREEDVENNIRSLDFQTEDSPIPSPSLQNAEEFGDEEKDDDGQSIEEPERSLGHRSSASKDISNGKERLLFKALSKSQKMREAAQTTPVLSSLMTGPKRSKTVDDPFGQLDASSSSSMLPFQSSPAVSSSRRMRHSGSGDLIGALMQDYDPSVQRHLLQAHYCRSEVQFMLTLENISNRLLVVPKPARVSALRAELTSLNHKLPAEVCMPLWCTGYDTHPDSASSRAKPHHRIVRVPPGESVVLNSAERAPYLLILEILHGDLDFEPDKRGNRELLKNIIKSELHSSKSQREHFNTLITPENKSRPTLNQSASADEALNPRDEEDFDPLSRNSGQSPMASTSEFGGEEEIDLVEQVYGGDLSVHQTPDLSDSFVTPVAPKNRALDIATWSRAGSSSPSSPAVTPAVSSSERLGKSAHIPVNSQSSQGSVGSSRAPVLSLDEYSQRMRTAAIMLAQLNASLIREATVIANPENPGPGPDPQNAVSSWFPMANWLVGVNTTNPSGPLHPSLAGTAKSQPAAAAQGSVKYRLQQTEVAAIRDRIMQEMLALEEERMERMQVAPETDNMMSLDTGPGGVKTAEDEQIIRKELNREDPSAVVFSESWTAKKSRIRQGSPYGHLASWDCISVIVKTGADLRQEQLAIQMIREFDRIWKDENCSCWVRPFQILITGGSSGLVETMSDAVSVHSIKKALYARRLTEGRLGTVSLLDHFINSYGDPSSAKFARAQRNFVRSLAGYSIVSYLLQIKDRHNGNILVDRDGHLIHIDFGFMLSNSPGNIGFEAAPFKLTFEYIEVLGGVDSPAYRDFKRLFHEGFEAARKHCDRIITIVELMQKDSSLPCFAALGEQTGQQLRDRFQPRSNQQTVPELVEGLIMSSLGSNWTRLYDSFQYYSQSIL</sequence>
<dbReference type="InterPro" id="IPR018936">
    <property type="entry name" value="PI3/4_kinase_CS"/>
</dbReference>
<feature type="signal peptide" evidence="6">
    <location>
        <begin position="1"/>
        <end position="21"/>
    </location>
</feature>
<dbReference type="PROSITE" id="PS00916">
    <property type="entry name" value="PI3_4_KINASE_2"/>
    <property type="match status" value="1"/>
</dbReference>
<feature type="compositionally biased region" description="Polar residues" evidence="5">
    <location>
        <begin position="482"/>
        <end position="499"/>
    </location>
</feature>
<feature type="domain" description="PIK helical" evidence="8">
    <location>
        <begin position="1"/>
        <end position="118"/>
    </location>
</feature>
<dbReference type="Pfam" id="PF00454">
    <property type="entry name" value="PI3_PI4_kinase"/>
    <property type="match status" value="1"/>
</dbReference>
<dbReference type="AlphaFoldDB" id="A0A286UUH6"/>
<dbReference type="InterPro" id="IPR011009">
    <property type="entry name" value="Kinase-like_dom_sf"/>
</dbReference>
<feature type="compositionally biased region" description="Low complexity" evidence="5">
    <location>
        <begin position="608"/>
        <end position="618"/>
    </location>
</feature>
<gene>
    <name evidence="9" type="ORF">PNOK_0032800</name>
</gene>
<feature type="compositionally biased region" description="Acidic residues" evidence="5">
    <location>
        <begin position="218"/>
        <end position="232"/>
    </location>
</feature>
<dbReference type="Gene3D" id="3.30.1010.10">
    <property type="entry name" value="Phosphatidylinositol 3-kinase Catalytic Subunit, Chain A, domain 4"/>
    <property type="match status" value="1"/>
</dbReference>
<comment type="caution">
    <text evidence="9">The sequence shown here is derived from an EMBL/GenBank/DDBJ whole genome shotgun (WGS) entry which is preliminary data.</text>
</comment>
<dbReference type="SMART" id="SM00146">
    <property type="entry name" value="PI3Kc"/>
    <property type="match status" value="1"/>
</dbReference>
<dbReference type="GO" id="GO:0004430">
    <property type="term" value="F:1-phosphatidylinositol 4-kinase activity"/>
    <property type="evidence" value="ECO:0007669"/>
    <property type="project" value="UniProtKB-EC"/>
</dbReference>
<dbReference type="PROSITE" id="PS00915">
    <property type="entry name" value="PI3_4_KINASE_1"/>
    <property type="match status" value="1"/>
</dbReference>
<feature type="region of interest" description="Disordered" evidence="5">
    <location>
        <begin position="193"/>
        <end position="247"/>
    </location>
</feature>
<feature type="chain" id="PRO_5013669100" description="1-phosphatidylinositol 4-kinase" evidence="6">
    <location>
        <begin position="22"/>
        <end position="1080"/>
    </location>
</feature>
<keyword evidence="10" id="KW-1185">Reference proteome</keyword>
<keyword evidence="4" id="KW-0418">Kinase</keyword>
<protein>
    <recommendedName>
        <fullName evidence="2">1-phosphatidylinositol 4-kinase</fullName>
        <ecNumber evidence="2">2.7.1.67</ecNumber>
    </recommendedName>
</protein>
<evidence type="ECO:0000256" key="2">
    <source>
        <dbReference type="ARBA" id="ARBA00012169"/>
    </source>
</evidence>
<evidence type="ECO:0000259" key="8">
    <source>
        <dbReference type="PROSITE" id="PS51545"/>
    </source>
</evidence>
<name>A0A286UUH6_9AGAM</name>
<dbReference type="PANTHER" id="PTHR10048:SF22">
    <property type="entry name" value="PHOSPHATIDYLINOSITOL 4-KINASE BETA"/>
    <property type="match status" value="1"/>
</dbReference>
<evidence type="ECO:0000313" key="9">
    <source>
        <dbReference type="EMBL" id="PAV23260.1"/>
    </source>
</evidence>
<organism evidence="9 10">
    <name type="scientific">Pyrrhoderma noxium</name>
    <dbReference type="NCBI Taxonomy" id="2282107"/>
    <lineage>
        <taxon>Eukaryota</taxon>
        <taxon>Fungi</taxon>
        <taxon>Dikarya</taxon>
        <taxon>Basidiomycota</taxon>
        <taxon>Agaricomycotina</taxon>
        <taxon>Agaricomycetes</taxon>
        <taxon>Hymenochaetales</taxon>
        <taxon>Hymenochaetaceae</taxon>
        <taxon>Pyrrhoderma</taxon>
    </lineage>
</organism>
<dbReference type="STRING" id="2282107.A0A286UUH6"/>
<dbReference type="Proteomes" id="UP000217199">
    <property type="component" value="Unassembled WGS sequence"/>
</dbReference>
<dbReference type="InterPro" id="IPR036940">
    <property type="entry name" value="PI3/4_kinase_cat_sf"/>
</dbReference>
<dbReference type="InterPro" id="IPR042236">
    <property type="entry name" value="PI3K_accessory_sf"/>
</dbReference>
<evidence type="ECO:0000259" key="7">
    <source>
        <dbReference type="PROSITE" id="PS50290"/>
    </source>
</evidence>
<evidence type="ECO:0000256" key="6">
    <source>
        <dbReference type="SAM" id="SignalP"/>
    </source>
</evidence>
<evidence type="ECO:0000256" key="3">
    <source>
        <dbReference type="ARBA" id="ARBA00022679"/>
    </source>
</evidence>
<dbReference type="GO" id="GO:0046854">
    <property type="term" value="P:phosphatidylinositol phosphate biosynthetic process"/>
    <property type="evidence" value="ECO:0007669"/>
    <property type="project" value="InterPro"/>
</dbReference>
<dbReference type="GO" id="GO:0005737">
    <property type="term" value="C:cytoplasm"/>
    <property type="evidence" value="ECO:0007669"/>
    <property type="project" value="TreeGrafter"/>
</dbReference>
<dbReference type="Gene3D" id="1.10.1070.11">
    <property type="entry name" value="Phosphatidylinositol 3-/4-kinase, catalytic domain"/>
    <property type="match status" value="1"/>
</dbReference>
<evidence type="ECO:0000256" key="5">
    <source>
        <dbReference type="SAM" id="MobiDB-lite"/>
    </source>
</evidence>
<feature type="compositionally biased region" description="Polar residues" evidence="5">
    <location>
        <begin position="195"/>
        <end position="215"/>
    </location>
</feature>
<proteinExistence type="predicted"/>
<feature type="compositionally biased region" description="Polar residues" evidence="5">
    <location>
        <begin position="270"/>
        <end position="280"/>
    </location>
</feature>
<dbReference type="PANTHER" id="PTHR10048">
    <property type="entry name" value="PHOSPHATIDYLINOSITOL KINASE"/>
    <property type="match status" value="1"/>
</dbReference>
<keyword evidence="3" id="KW-0808">Transferase</keyword>
<feature type="region of interest" description="Disordered" evidence="5">
    <location>
        <begin position="575"/>
        <end position="620"/>
    </location>
</feature>
<feature type="region of interest" description="Disordered" evidence="5">
    <location>
        <begin position="262"/>
        <end position="321"/>
    </location>
</feature>
<dbReference type="SUPFAM" id="SSF56112">
    <property type="entry name" value="Protein kinase-like (PK-like)"/>
    <property type="match status" value="1"/>
</dbReference>